<keyword evidence="2" id="KW-1185">Reference proteome</keyword>
<reference evidence="2" key="1">
    <citation type="journal article" date="2014" name="Proc. Natl. Acad. Sci. U.S.A.">
        <title>Extensive sampling of basidiomycete genomes demonstrates inadequacy of the white-rot/brown-rot paradigm for wood decay fungi.</title>
        <authorList>
            <person name="Riley R."/>
            <person name="Salamov A.A."/>
            <person name="Brown D.W."/>
            <person name="Nagy L.G."/>
            <person name="Floudas D."/>
            <person name="Held B.W."/>
            <person name="Levasseur A."/>
            <person name="Lombard V."/>
            <person name="Morin E."/>
            <person name="Otillar R."/>
            <person name="Lindquist E.A."/>
            <person name="Sun H."/>
            <person name="LaButti K.M."/>
            <person name="Schmutz J."/>
            <person name="Jabbour D."/>
            <person name="Luo H."/>
            <person name="Baker S.E."/>
            <person name="Pisabarro A.G."/>
            <person name="Walton J.D."/>
            <person name="Blanchette R.A."/>
            <person name="Henrissat B."/>
            <person name="Martin F."/>
            <person name="Cullen D."/>
            <person name="Hibbett D.S."/>
            <person name="Grigoriev I.V."/>
        </authorList>
    </citation>
    <scope>NUCLEOTIDE SEQUENCE [LARGE SCALE GENOMIC DNA]</scope>
    <source>
        <strain evidence="2">CBS 339.88</strain>
    </source>
</reference>
<accession>A0A067SJ80</accession>
<evidence type="ECO:0000313" key="1">
    <source>
        <dbReference type="EMBL" id="KDR66833.1"/>
    </source>
</evidence>
<organism evidence="1 2">
    <name type="scientific">Galerina marginata (strain CBS 339.88)</name>
    <dbReference type="NCBI Taxonomy" id="685588"/>
    <lineage>
        <taxon>Eukaryota</taxon>
        <taxon>Fungi</taxon>
        <taxon>Dikarya</taxon>
        <taxon>Basidiomycota</taxon>
        <taxon>Agaricomycotina</taxon>
        <taxon>Agaricomycetes</taxon>
        <taxon>Agaricomycetidae</taxon>
        <taxon>Agaricales</taxon>
        <taxon>Agaricineae</taxon>
        <taxon>Strophariaceae</taxon>
        <taxon>Galerina</taxon>
    </lineage>
</organism>
<sequence>MIVLTVMISSARTYDVEVSVLQLDRDESSSRSTGDTSIISLTCCPTSLIDFLALCTFTPSPTSVTLLGGNVSTPQRRDPTHPLYRIPEPLLLCSRRLVSRHKNYSRHSGFRTIDASRNGHELCEACRPNVQVPRSTLVFAGVEVSSGVALRMRGTWTTCRCGQV</sequence>
<dbReference type="AlphaFoldDB" id="A0A067SJ80"/>
<name>A0A067SJ80_GALM3</name>
<proteinExistence type="predicted"/>
<evidence type="ECO:0000313" key="2">
    <source>
        <dbReference type="Proteomes" id="UP000027222"/>
    </source>
</evidence>
<gene>
    <name evidence="1" type="ORF">GALMADRAFT_1141537</name>
</gene>
<dbReference type="Proteomes" id="UP000027222">
    <property type="component" value="Unassembled WGS sequence"/>
</dbReference>
<protein>
    <submittedName>
        <fullName evidence="1">Uncharacterized protein</fullName>
    </submittedName>
</protein>
<dbReference type="HOGENOM" id="CLU_1619149_0_0_1"/>
<dbReference type="EMBL" id="KL142420">
    <property type="protein sequence ID" value="KDR66833.1"/>
    <property type="molecule type" value="Genomic_DNA"/>
</dbReference>